<dbReference type="RefSeq" id="WP_240252498.1">
    <property type="nucleotide sequence ID" value="NZ_JAKTTI010000002.1"/>
</dbReference>
<gene>
    <name evidence="1" type="ORF">MJG50_02830</name>
</gene>
<dbReference type="PANTHER" id="PTHR36849">
    <property type="entry name" value="CYTOPLASMIC PROTEIN-RELATED"/>
    <property type="match status" value="1"/>
</dbReference>
<accession>A0AAW5E4I1</accession>
<dbReference type="InterPro" id="IPR052552">
    <property type="entry name" value="YeaO-like"/>
</dbReference>
<dbReference type="Proteomes" id="UP001431131">
    <property type="component" value="Unassembled WGS sequence"/>
</dbReference>
<dbReference type="EMBL" id="JAKTTI010000002">
    <property type="protein sequence ID" value="MCH1624251.1"/>
    <property type="molecule type" value="Genomic_DNA"/>
</dbReference>
<dbReference type="Pfam" id="PF22752">
    <property type="entry name" value="DUF488-N3i"/>
    <property type="match status" value="1"/>
</dbReference>
<name>A0AAW5E4I1_9BACI</name>
<evidence type="ECO:0000313" key="1">
    <source>
        <dbReference type="EMBL" id="MCH1624251.1"/>
    </source>
</evidence>
<evidence type="ECO:0000313" key="2">
    <source>
        <dbReference type="Proteomes" id="UP001431131"/>
    </source>
</evidence>
<sequence length="129" mass="15518">MEGEIELKRIYDLVDDTDGIRILVDRLWPRGISKEAAQIDYWLKEIAPSNELRKWFHHEVGKYEEFKEKYLEELTTDEDKKERVKELVQILRKGKVTFLYGAKDNKYNQAVILKEFILNESTRCKKDYM</sequence>
<proteinExistence type="predicted"/>
<protein>
    <submittedName>
        <fullName evidence="1">DUF488 domain-containing protein</fullName>
    </submittedName>
</protein>
<organism evidence="1 2">
    <name type="scientific">Fredinandcohnia quinoae</name>
    <dbReference type="NCBI Taxonomy" id="2918902"/>
    <lineage>
        <taxon>Bacteria</taxon>
        <taxon>Bacillati</taxon>
        <taxon>Bacillota</taxon>
        <taxon>Bacilli</taxon>
        <taxon>Bacillales</taxon>
        <taxon>Bacillaceae</taxon>
        <taxon>Fredinandcohnia</taxon>
    </lineage>
</organism>
<dbReference type="PANTHER" id="PTHR36849:SF1">
    <property type="entry name" value="CYTOPLASMIC PROTEIN"/>
    <property type="match status" value="1"/>
</dbReference>
<keyword evidence="2" id="KW-1185">Reference proteome</keyword>
<comment type="caution">
    <text evidence="1">The sequence shown here is derived from an EMBL/GenBank/DDBJ whole genome shotgun (WGS) entry which is preliminary data.</text>
</comment>
<dbReference type="AlphaFoldDB" id="A0AAW5E4I1"/>
<reference evidence="1" key="1">
    <citation type="submission" date="2022-02" db="EMBL/GenBank/DDBJ databases">
        <title>Fredinandcohnia quinoae sp. nov. isolated from Chenopodium quinoa seeds.</title>
        <authorList>
            <person name="Saati-Santamaria Z."/>
            <person name="Flores-Felix J.D."/>
            <person name="Igual J.M."/>
            <person name="Velazquez E."/>
            <person name="Garcia-Fraile P."/>
            <person name="Martinez-Molina E."/>
        </authorList>
    </citation>
    <scope>NUCLEOTIDE SEQUENCE</scope>
    <source>
        <strain evidence="1">SECRCQ15</strain>
    </source>
</reference>